<proteinExistence type="predicted"/>
<dbReference type="Gramene" id="KOM31940">
    <property type="protein sequence ID" value="KOM31940"/>
    <property type="gene ID" value="LR48_Vigan01g149600"/>
</dbReference>
<accession>A0A0L9TN28</accession>
<reference evidence="2" key="1">
    <citation type="journal article" date="2015" name="Proc. Natl. Acad. Sci. U.S.A.">
        <title>Genome sequencing of adzuki bean (Vigna angularis) provides insight into high starch and low fat accumulation and domestication.</title>
        <authorList>
            <person name="Yang K."/>
            <person name="Tian Z."/>
            <person name="Chen C."/>
            <person name="Luo L."/>
            <person name="Zhao B."/>
            <person name="Wang Z."/>
            <person name="Yu L."/>
            <person name="Li Y."/>
            <person name="Sun Y."/>
            <person name="Li W."/>
            <person name="Chen Y."/>
            <person name="Li Y."/>
            <person name="Zhang Y."/>
            <person name="Ai D."/>
            <person name="Zhao J."/>
            <person name="Shang C."/>
            <person name="Ma Y."/>
            <person name="Wu B."/>
            <person name="Wang M."/>
            <person name="Gao L."/>
            <person name="Sun D."/>
            <person name="Zhang P."/>
            <person name="Guo F."/>
            <person name="Wang W."/>
            <person name="Li Y."/>
            <person name="Wang J."/>
            <person name="Varshney R.K."/>
            <person name="Wang J."/>
            <person name="Ling H.Q."/>
            <person name="Wan P."/>
        </authorList>
    </citation>
    <scope>NUCLEOTIDE SEQUENCE</scope>
    <source>
        <strain evidence="2">cv. Jingnong 6</strain>
    </source>
</reference>
<dbReference type="AlphaFoldDB" id="A0A0L9TN28"/>
<protein>
    <submittedName>
        <fullName evidence="1">Uncharacterized protein</fullName>
    </submittedName>
</protein>
<gene>
    <name evidence="1" type="ORF">LR48_Vigan01g149600</name>
</gene>
<name>A0A0L9TN28_PHAAN</name>
<dbReference type="EMBL" id="CM003371">
    <property type="protein sequence ID" value="KOM31940.1"/>
    <property type="molecule type" value="Genomic_DNA"/>
</dbReference>
<sequence>MVVLCGGGVFVWRLESFLEEFGGQEGGLVLVVHGARRCFNGGGDTTGGGDRLRCESKMENFSTDIKICQREVRKLSHCSFPMVLIYRAPLLLTPPHLHM</sequence>
<organism evidence="1 2">
    <name type="scientific">Phaseolus angularis</name>
    <name type="common">Azuki bean</name>
    <name type="synonym">Vigna angularis</name>
    <dbReference type="NCBI Taxonomy" id="3914"/>
    <lineage>
        <taxon>Eukaryota</taxon>
        <taxon>Viridiplantae</taxon>
        <taxon>Streptophyta</taxon>
        <taxon>Embryophyta</taxon>
        <taxon>Tracheophyta</taxon>
        <taxon>Spermatophyta</taxon>
        <taxon>Magnoliopsida</taxon>
        <taxon>eudicotyledons</taxon>
        <taxon>Gunneridae</taxon>
        <taxon>Pentapetalae</taxon>
        <taxon>rosids</taxon>
        <taxon>fabids</taxon>
        <taxon>Fabales</taxon>
        <taxon>Fabaceae</taxon>
        <taxon>Papilionoideae</taxon>
        <taxon>50 kb inversion clade</taxon>
        <taxon>NPAAA clade</taxon>
        <taxon>indigoferoid/millettioid clade</taxon>
        <taxon>Phaseoleae</taxon>
        <taxon>Vigna</taxon>
    </lineage>
</organism>
<evidence type="ECO:0000313" key="1">
    <source>
        <dbReference type="EMBL" id="KOM31940.1"/>
    </source>
</evidence>
<dbReference type="Proteomes" id="UP000053144">
    <property type="component" value="Chromosome 1"/>
</dbReference>
<evidence type="ECO:0000313" key="2">
    <source>
        <dbReference type="Proteomes" id="UP000053144"/>
    </source>
</evidence>